<sequence>MLTMDLLRHGALQGGVKYRGHVDDPLTLEGRSRMDKAWAEIKGNINLIISSPLSRCAEPALDWARQSDIECIIEPRVREMYYGDWEGKTIPEIQQQYPGILEQWRSNPEGMRPPGGESPEELRQRIAEWWTETCIEYDERQILLVSHSGALRMLIAHILAAPIASTRHLEMPYACRSRLSYHNGKNSLLFHNSNPLASE</sequence>
<proteinExistence type="predicted"/>
<dbReference type="EMBL" id="BDFD01000020">
    <property type="protein sequence ID" value="GAV21089.1"/>
    <property type="molecule type" value="Genomic_DNA"/>
</dbReference>
<name>A0A1L8CQJ1_9PROT</name>
<keyword evidence="2" id="KW-1185">Reference proteome</keyword>
<evidence type="ECO:0000313" key="1">
    <source>
        <dbReference type="EMBL" id="GAV21089.1"/>
    </source>
</evidence>
<dbReference type="PANTHER" id="PTHR48100">
    <property type="entry name" value="BROAD-SPECIFICITY PHOSPHATASE YOR283W-RELATED"/>
    <property type="match status" value="1"/>
</dbReference>
<dbReference type="Pfam" id="PF00300">
    <property type="entry name" value="His_Phos_1"/>
    <property type="match status" value="1"/>
</dbReference>
<dbReference type="GO" id="GO:0005737">
    <property type="term" value="C:cytoplasm"/>
    <property type="evidence" value="ECO:0007669"/>
    <property type="project" value="TreeGrafter"/>
</dbReference>
<dbReference type="SMART" id="SM00855">
    <property type="entry name" value="PGAM"/>
    <property type="match status" value="1"/>
</dbReference>
<reference evidence="1 2" key="1">
    <citation type="journal article" date="2017" name="Arch. Microbiol.">
        <title>Mariprofundus micogutta sp. nov., a novel iron-oxidizing zetaproteobacterium isolated from a deep-sea hydrothermal field at the Bayonnaise knoll of the Izu-Ogasawara arc, and a description of Mariprofundales ord. nov. and Zetaproteobacteria classis nov.</title>
        <authorList>
            <person name="Makita H."/>
            <person name="Tanaka E."/>
            <person name="Mitsunobu S."/>
            <person name="Miyazaki M."/>
            <person name="Nunoura T."/>
            <person name="Uematsu K."/>
            <person name="Takaki Y."/>
            <person name="Nishi S."/>
            <person name="Shimamura S."/>
            <person name="Takai K."/>
        </authorList>
    </citation>
    <scope>NUCLEOTIDE SEQUENCE [LARGE SCALE GENOMIC DNA]</scope>
    <source>
        <strain evidence="1 2">ET2</strain>
    </source>
</reference>
<dbReference type="STRING" id="1921010.MMIC_P2068"/>
<dbReference type="InterPro" id="IPR050275">
    <property type="entry name" value="PGM_Phosphatase"/>
</dbReference>
<protein>
    <submittedName>
        <fullName evidence="1">Alpha-ribazole phosphatase</fullName>
        <ecNumber evidence="1">3.1.3.73</ecNumber>
    </submittedName>
</protein>
<dbReference type="InterPro" id="IPR029033">
    <property type="entry name" value="His_PPase_superfam"/>
</dbReference>
<dbReference type="CDD" id="cd07067">
    <property type="entry name" value="HP_PGM_like"/>
    <property type="match status" value="1"/>
</dbReference>
<dbReference type="InterPro" id="IPR013078">
    <property type="entry name" value="His_Pase_superF_clade-1"/>
</dbReference>
<dbReference type="SUPFAM" id="SSF53254">
    <property type="entry name" value="Phosphoglycerate mutase-like"/>
    <property type="match status" value="1"/>
</dbReference>
<accession>A0A1L8CQJ1</accession>
<dbReference type="GO" id="GO:0043755">
    <property type="term" value="F:alpha-ribazole phosphatase activity"/>
    <property type="evidence" value="ECO:0007669"/>
    <property type="project" value="UniProtKB-EC"/>
</dbReference>
<dbReference type="Proteomes" id="UP000231632">
    <property type="component" value="Unassembled WGS sequence"/>
</dbReference>
<keyword evidence="1" id="KW-0378">Hydrolase</keyword>
<comment type="caution">
    <text evidence="1">The sequence shown here is derived from an EMBL/GenBank/DDBJ whole genome shotgun (WGS) entry which is preliminary data.</text>
</comment>
<dbReference type="RefSeq" id="WP_072660392.1">
    <property type="nucleotide sequence ID" value="NZ_BDFD01000020.1"/>
</dbReference>
<dbReference type="EC" id="3.1.3.73" evidence="1"/>
<dbReference type="AlphaFoldDB" id="A0A1L8CQJ1"/>
<evidence type="ECO:0000313" key="2">
    <source>
        <dbReference type="Proteomes" id="UP000231632"/>
    </source>
</evidence>
<gene>
    <name evidence="1" type="ORF">MMIC_P2068</name>
</gene>
<dbReference type="OrthoDB" id="5296884at2"/>
<organism evidence="1 2">
    <name type="scientific">Mariprofundus micogutta</name>
    <dbReference type="NCBI Taxonomy" id="1921010"/>
    <lineage>
        <taxon>Bacteria</taxon>
        <taxon>Pseudomonadati</taxon>
        <taxon>Pseudomonadota</taxon>
        <taxon>Candidatius Mariprofundia</taxon>
        <taxon>Mariprofundales</taxon>
        <taxon>Mariprofundaceae</taxon>
        <taxon>Mariprofundus</taxon>
    </lineage>
</organism>
<dbReference type="Gene3D" id="3.40.50.1240">
    <property type="entry name" value="Phosphoglycerate mutase-like"/>
    <property type="match status" value="1"/>
</dbReference>
<dbReference type="PANTHER" id="PTHR48100:SF1">
    <property type="entry name" value="HISTIDINE PHOSPHATASE FAMILY PROTEIN-RELATED"/>
    <property type="match status" value="1"/>
</dbReference>